<keyword evidence="2" id="KW-0119">Carbohydrate metabolism</keyword>
<keyword evidence="2" id="KW-0313">Glucose metabolism</keyword>
<dbReference type="PANTHER" id="PTHR30344:SF1">
    <property type="entry name" value="6-PHOSPHOGLUCONOLACTONASE"/>
    <property type="match status" value="1"/>
</dbReference>
<comment type="similarity">
    <text evidence="1">Belongs to the cycloisomerase 2 family.</text>
</comment>
<dbReference type="PANTHER" id="PTHR30344">
    <property type="entry name" value="6-PHOSPHOGLUCONOLACTONASE-RELATED"/>
    <property type="match status" value="1"/>
</dbReference>
<organism evidence="3 4">
    <name type="scientific">Methylobacterium crusticola</name>
    <dbReference type="NCBI Taxonomy" id="1697972"/>
    <lineage>
        <taxon>Bacteria</taxon>
        <taxon>Pseudomonadati</taxon>
        <taxon>Pseudomonadota</taxon>
        <taxon>Alphaproteobacteria</taxon>
        <taxon>Hyphomicrobiales</taxon>
        <taxon>Methylobacteriaceae</taxon>
        <taxon>Methylobacterium</taxon>
    </lineage>
</organism>
<dbReference type="Pfam" id="PF10282">
    <property type="entry name" value="Lactonase"/>
    <property type="match status" value="1"/>
</dbReference>
<dbReference type="InterPro" id="IPR011048">
    <property type="entry name" value="Haem_d1_sf"/>
</dbReference>
<evidence type="ECO:0000313" key="4">
    <source>
        <dbReference type="Proteomes" id="UP001055167"/>
    </source>
</evidence>
<dbReference type="InterPro" id="IPR015943">
    <property type="entry name" value="WD40/YVTN_repeat-like_dom_sf"/>
</dbReference>
<gene>
    <name evidence="3" type="primary">pgl_2</name>
    <name evidence="3" type="ORF">OPKNFCMD_4550</name>
</gene>
<name>A0ABQ4R3D6_9HYPH</name>
<dbReference type="EMBL" id="BPQH01000015">
    <property type="protein sequence ID" value="GJD51791.1"/>
    <property type="molecule type" value="Genomic_DNA"/>
</dbReference>
<dbReference type="Gene3D" id="2.130.10.10">
    <property type="entry name" value="YVTN repeat-like/Quinoprotein amine dehydrogenase"/>
    <property type="match status" value="1"/>
</dbReference>
<reference evidence="3" key="2">
    <citation type="submission" date="2021-08" db="EMBL/GenBank/DDBJ databases">
        <authorList>
            <person name="Tani A."/>
            <person name="Ola A."/>
            <person name="Ogura Y."/>
            <person name="Katsura K."/>
            <person name="Hayashi T."/>
        </authorList>
    </citation>
    <scope>NUCLEOTIDE SEQUENCE</scope>
    <source>
        <strain evidence="3">KCTC 52305</strain>
    </source>
</reference>
<evidence type="ECO:0000313" key="3">
    <source>
        <dbReference type="EMBL" id="GJD51791.1"/>
    </source>
</evidence>
<keyword evidence="4" id="KW-1185">Reference proteome</keyword>
<accession>A0ABQ4R3D6</accession>
<dbReference type="InterPro" id="IPR050282">
    <property type="entry name" value="Cycloisomerase_2"/>
</dbReference>
<comment type="caution">
    <text evidence="3">The sequence shown here is derived from an EMBL/GenBank/DDBJ whole genome shotgun (WGS) entry which is preliminary data.</text>
</comment>
<dbReference type="SUPFAM" id="SSF51004">
    <property type="entry name" value="C-terminal (heme d1) domain of cytochrome cd1-nitrite reductase"/>
    <property type="match status" value="1"/>
</dbReference>
<sequence length="365" mass="38607">MPAQARPAPARFAYVGCRTTRERNARGSGIGVYRLPDSGGPWTLVQSVDGLPNPSFLAFDRERHMLYAVHGDASEVSAFRVAPGDGRLAFVNGVTCRGRNPVHLAVDPSGRFLVVANHITAGAYVSSLAVLPIGAGGTLGEVIDHVPLAGTIGPHRTEQPFAKPHQVVFDPAGRFLAVPDKGLDLVTTFWLDADGRLRAASPPPARAREGAGPRHLAFHPRLPQVFVLNELSSSVMACGYDAETGAIAPRQEVSALPDTYIGFSRASEIEVSRDGRFVYASNRGHDSIATFAVDPDTGRLSPVGWVAAEGTTPRFCALDPSGERLFAANEDSDTIVSFPRNALTGCLSGGTVVARTGSPTCILFA</sequence>
<proteinExistence type="inferred from homology"/>
<dbReference type="RefSeq" id="WP_128565105.1">
    <property type="nucleotide sequence ID" value="NZ_BPQH01000015.1"/>
</dbReference>
<dbReference type="InterPro" id="IPR019405">
    <property type="entry name" value="Lactonase_7-beta_prop"/>
</dbReference>
<reference evidence="3" key="1">
    <citation type="journal article" date="2021" name="Front. Microbiol.">
        <title>Comprehensive Comparative Genomics and Phenotyping of Methylobacterium Species.</title>
        <authorList>
            <person name="Alessa O."/>
            <person name="Ogura Y."/>
            <person name="Fujitani Y."/>
            <person name="Takami H."/>
            <person name="Hayashi T."/>
            <person name="Sahin N."/>
            <person name="Tani A."/>
        </authorList>
    </citation>
    <scope>NUCLEOTIDE SEQUENCE</scope>
    <source>
        <strain evidence="3">KCTC 52305</strain>
    </source>
</reference>
<evidence type="ECO:0000256" key="1">
    <source>
        <dbReference type="ARBA" id="ARBA00005564"/>
    </source>
</evidence>
<evidence type="ECO:0000256" key="2">
    <source>
        <dbReference type="ARBA" id="ARBA00022526"/>
    </source>
</evidence>
<protein>
    <submittedName>
        <fullName evidence="3">6-phosphogluconolactonase</fullName>
    </submittedName>
</protein>
<dbReference type="Proteomes" id="UP001055167">
    <property type="component" value="Unassembled WGS sequence"/>
</dbReference>